<name>A0ABR1BS74_NECAM</name>
<proteinExistence type="predicted"/>
<evidence type="ECO:0000256" key="1">
    <source>
        <dbReference type="SAM" id="Phobius"/>
    </source>
</evidence>
<dbReference type="Proteomes" id="UP001303046">
    <property type="component" value="Unassembled WGS sequence"/>
</dbReference>
<evidence type="ECO:0000313" key="2">
    <source>
        <dbReference type="EMBL" id="KAK6728100.1"/>
    </source>
</evidence>
<feature type="transmembrane region" description="Helical" evidence="1">
    <location>
        <begin position="60"/>
        <end position="82"/>
    </location>
</feature>
<protein>
    <submittedName>
        <fullName evidence="2">Uncharacterized protein</fullName>
    </submittedName>
</protein>
<keyword evidence="3" id="KW-1185">Reference proteome</keyword>
<evidence type="ECO:0000313" key="3">
    <source>
        <dbReference type="Proteomes" id="UP001303046"/>
    </source>
</evidence>
<keyword evidence="1" id="KW-0472">Membrane</keyword>
<keyword evidence="1" id="KW-0812">Transmembrane</keyword>
<keyword evidence="1" id="KW-1133">Transmembrane helix</keyword>
<organism evidence="2 3">
    <name type="scientific">Necator americanus</name>
    <name type="common">Human hookworm</name>
    <dbReference type="NCBI Taxonomy" id="51031"/>
    <lineage>
        <taxon>Eukaryota</taxon>
        <taxon>Metazoa</taxon>
        <taxon>Ecdysozoa</taxon>
        <taxon>Nematoda</taxon>
        <taxon>Chromadorea</taxon>
        <taxon>Rhabditida</taxon>
        <taxon>Rhabditina</taxon>
        <taxon>Rhabditomorpha</taxon>
        <taxon>Strongyloidea</taxon>
        <taxon>Ancylostomatidae</taxon>
        <taxon>Bunostominae</taxon>
        <taxon>Necator</taxon>
    </lineage>
</organism>
<gene>
    <name evidence="2" type="primary">Necator_chrI.g1760</name>
    <name evidence="2" type="ORF">RB195_005634</name>
</gene>
<sequence>MSGNSVWGPVDIVGRGERAFHAARRQVKPFIVYLVSKLGKLAINQVFTTLSFSCGPEENWWGRSCLCITLLIGYFVLIKELLGLSKLSKQRDVQGAK</sequence>
<dbReference type="EMBL" id="JAVFWL010000001">
    <property type="protein sequence ID" value="KAK6728100.1"/>
    <property type="molecule type" value="Genomic_DNA"/>
</dbReference>
<accession>A0ABR1BS74</accession>
<comment type="caution">
    <text evidence="2">The sequence shown here is derived from an EMBL/GenBank/DDBJ whole genome shotgun (WGS) entry which is preliminary data.</text>
</comment>
<reference evidence="2 3" key="1">
    <citation type="submission" date="2023-08" db="EMBL/GenBank/DDBJ databases">
        <title>A Necator americanus chromosomal reference genome.</title>
        <authorList>
            <person name="Ilik V."/>
            <person name="Petrzelkova K.J."/>
            <person name="Pardy F."/>
            <person name="Fuh T."/>
            <person name="Niatou-Singa F.S."/>
            <person name="Gouil Q."/>
            <person name="Baker L."/>
            <person name="Ritchie M.E."/>
            <person name="Jex A.R."/>
            <person name="Gazzola D."/>
            <person name="Li H."/>
            <person name="Toshio Fujiwara R."/>
            <person name="Zhan B."/>
            <person name="Aroian R.V."/>
            <person name="Pafco B."/>
            <person name="Schwarz E.M."/>
        </authorList>
    </citation>
    <scope>NUCLEOTIDE SEQUENCE [LARGE SCALE GENOMIC DNA]</scope>
    <source>
        <strain evidence="2 3">Aroian</strain>
        <tissue evidence="2">Whole animal</tissue>
    </source>
</reference>